<dbReference type="Proteomes" id="UP000292282">
    <property type="component" value="Unassembled WGS sequence"/>
</dbReference>
<keyword evidence="2" id="KW-0677">Repeat</keyword>
<evidence type="ECO:0000256" key="1">
    <source>
        <dbReference type="ARBA" id="ARBA00022574"/>
    </source>
</evidence>
<evidence type="ECO:0000256" key="3">
    <source>
        <dbReference type="SAM" id="MobiDB-lite"/>
    </source>
</evidence>
<accession>A0A4Q9LS36</accession>
<dbReference type="InterPro" id="IPR036322">
    <property type="entry name" value="WD40_repeat_dom_sf"/>
</dbReference>
<dbReference type="EMBL" id="PITK01001294">
    <property type="protein sequence ID" value="TBU11264.1"/>
    <property type="molecule type" value="Genomic_DNA"/>
</dbReference>
<organism evidence="4 5">
    <name type="scientific">Hamiltosporidium tvaerminnensis</name>
    <dbReference type="NCBI Taxonomy" id="1176355"/>
    <lineage>
        <taxon>Eukaryota</taxon>
        <taxon>Fungi</taxon>
        <taxon>Fungi incertae sedis</taxon>
        <taxon>Microsporidia</taxon>
        <taxon>Dubosqiidae</taxon>
        <taxon>Hamiltosporidium</taxon>
    </lineage>
</organism>
<name>A0A4Q9LS36_9MICR</name>
<dbReference type="SUPFAM" id="SSF50978">
    <property type="entry name" value="WD40 repeat-like"/>
    <property type="match status" value="1"/>
</dbReference>
<reference evidence="4 5" key="1">
    <citation type="submission" date="2017-12" db="EMBL/GenBank/DDBJ databases">
        <authorList>
            <person name="Pombert J.-F."/>
            <person name="Haag K.L."/>
            <person name="Ebert D."/>
        </authorList>
    </citation>
    <scope>NUCLEOTIDE SEQUENCE [LARGE SCALE GENOMIC DNA]</scope>
    <source>
        <strain evidence="4">IL-G-3</strain>
    </source>
</reference>
<proteinExistence type="predicted"/>
<comment type="caution">
    <text evidence="4">The sequence shown here is derived from an EMBL/GenBank/DDBJ whole genome shotgun (WGS) entry which is preliminary data.</text>
</comment>
<feature type="region of interest" description="Disordered" evidence="3">
    <location>
        <begin position="372"/>
        <end position="393"/>
    </location>
</feature>
<evidence type="ECO:0000313" key="5">
    <source>
        <dbReference type="Proteomes" id="UP000292282"/>
    </source>
</evidence>
<feature type="compositionally biased region" description="Basic and acidic residues" evidence="3">
    <location>
        <begin position="373"/>
        <end position="393"/>
    </location>
</feature>
<dbReference type="InterPro" id="IPR015943">
    <property type="entry name" value="WD40/YVTN_repeat-like_dom_sf"/>
</dbReference>
<keyword evidence="1" id="KW-0853">WD repeat</keyword>
<evidence type="ECO:0008006" key="6">
    <source>
        <dbReference type="Google" id="ProtNLM"/>
    </source>
</evidence>
<gene>
    <name evidence="4" type="ORF">CWI38_1294p0020</name>
</gene>
<evidence type="ECO:0000256" key="2">
    <source>
        <dbReference type="ARBA" id="ARBA00022737"/>
    </source>
</evidence>
<sequence length="404" mass="46373">MKINDAPSDSISDIKFNKNLLVTSWDKNIRLYDINENKQIMKLTTEYPILKGIFKSDTECVIGDVKGNINFIDIERQLLTNNICVDRGIQCLYKHNSAFLCGGWSKKIYFFDDQKVFLEKNLPEKIVCSDIKDDKIIIGMNNRVSIYDIRNFNNPIKDTEYKDTIIRSISFGIKDIDYCFGTVNGKIRVEFSNQKNNFSFNSNYQPNNNFKLMYPINHIEFNEDRLIVGGSDGLISEIDVYKKKRTKTIFKGNTGISCFVINNDKIIIGCSYLYEKGNIEHLPSSIHQIPINVEAYIQSIVLKKTVEMISFDRRRGIKSGPSTEESWERASLSVIIGAEMQKQPTPPLKEVKNEEDSVKQVNSKNVLPLILDDVTRPEEPTIDTNDKSDVEKENKVVKLMEEIS</sequence>
<evidence type="ECO:0000313" key="4">
    <source>
        <dbReference type="EMBL" id="TBU11264.1"/>
    </source>
</evidence>
<keyword evidence="5" id="KW-1185">Reference proteome</keyword>
<dbReference type="Gene3D" id="2.130.10.10">
    <property type="entry name" value="YVTN repeat-like/Quinoprotein amine dehydrogenase"/>
    <property type="match status" value="1"/>
</dbReference>
<dbReference type="OrthoDB" id="10262475at2759"/>
<dbReference type="PANTHER" id="PTHR10971">
    <property type="entry name" value="MRNA EXPORT FACTOR AND BUB3"/>
    <property type="match status" value="1"/>
</dbReference>
<dbReference type="VEuPathDB" id="MicrosporidiaDB:CWI38_1294p0020"/>
<dbReference type="AlphaFoldDB" id="A0A4Q9LS36"/>
<dbReference type="STRING" id="1176355.A0A4Q9LS36"/>
<protein>
    <recommendedName>
        <fullName evidence="6">WD40 domain-containing protein</fullName>
    </recommendedName>
</protein>